<proteinExistence type="predicted"/>
<name>A0A1A8TPP2_9GAMM</name>
<evidence type="ECO:0000313" key="2">
    <source>
        <dbReference type="Proteomes" id="UP000092544"/>
    </source>
</evidence>
<dbReference type="AlphaFoldDB" id="A0A1A8TPP2"/>
<dbReference type="OrthoDB" id="6874312at2"/>
<dbReference type="EMBL" id="FLOB01000008">
    <property type="protein sequence ID" value="SBS34708.1"/>
    <property type="molecule type" value="Genomic_DNA"/>
</dbReference>
<dbReference type="Proteomes" id="UP000092544">
    <property type="component" value="Unassembled WGS sequence"/>
</dbReference>
<organism evidence="1 2">
    <name type="scientific">Marinomonas spartinae</name>
    <dbReference type="NCBI Taxonomy" id="1792290"/>
    <lineage>
        <taxon>Bacteria</taxon>
        <taxon>Pseudomonadati</taxon>
        <taxon>Pseudomonadota</taxon>
        <taxon>Gammaproteobacteria</taxon>
        <taxon>Oceanospirillales</taxon>
        <taxon>Oceanospirillaceae</taxon>
        <taxon>Marinomonas</taxon>
    </lineage>
</organism>
<protein>
    <submittedName>
        <fullName evidence="1">Uncharacterized protein</fullName>
    </submittedName>
</protein>
<accession>A0A1A8TPP2</accession>
<sequence>MISTSQIIEMINKDRYPENWVQKALSILNNDHAQLVYSDCGSVQSDVKSELSTLKIHQESVKKSGGNILGFQELITSLEAMTDQENSTQINIVGYRSDDGLKGKFFFSNDYSLLLGGLIINSNRVKKLRTPPNWDGSQEMIDKYNSQG</sequence>
<keyword evidence="2" id="KW-1185">Reference proteome</keyword>
<reference evidence="1 2" key="1">
    <citation type="submission" date="2016-06" db="EMBL/GenBank/DDBJ databases">
        <authorList>
            <person name="Kjaerup R.B."/>
            <person name="Dalgaard T.S."/>
            <person name="Juul-Madsen H.R."/>
        </authorList>
    </citation>
    <scope>NUCLEOTIDE SEQUENCE [LARGE SCALE GENOMIC DNA]</scope>
    <source>
        <strain evidence="1 2">CECT 8886</strain>
    </source>
</reference>
<dbReference type="RefSeq" id="WP_067018094.1">
    <property type="nucleotide sequence ID" value="NZ_FLOB01000008.1"/>
</dbReference>
<gene>
    <name evidence="1" type="ORF">MSP8886_03146</name>
</gene>
<evidence type="ECO:0000313" key="1">
    <source>
        <dbReference type="EMBL" id="SBS34708.1"/>
    </source>
</evidence>
<dbReference type="STRING" id="1792290.MSP8886_03146"/>